<evidence type="ECO:0000313" key="3">
    <source>
        <dbReference type="Proteomes" id="UP001295740"/>
    </source>
</evidence>
<protein>
    <submittedName>
        <fullName evidence="2">Uu.00g011260.m01.CDS01</fullName>
    </submittedName>
</protein>
<name>A0AAI8YMS7_9PEZI</name>
<keyword evidence="3" id="KW-1185">Reference proteome</keyword>
<dbReference type="InterPro" id="IPR023213">
    <property type="entry name" value="CAT-like_dom_sf"/>
</dbReference>
<proteinExistence type="predicted"/>
<organism evidence="2 3">
    <name type="scientific">Anthostomella pinea</name>
    <dbReference type="NCBI Taxonomy" id="933095"/>
    <lineage>
        <taxon>Eukaryota</taxon>
        <taxon>Fungi</taxon>
        <taxon>Dikarya</taxon>
        <taxon>Ascomycota</taxon>
        <taxon>Pezizomycotina</taxon>
        <taxon>Sordariomycetes</taxon>
        <taxon>Xylariomycetidae</taxon>
        <taxon>Xylariales</taxon>
        <taxon>Xylariaceae</taxon>
        <taxon>Anthostomella</taxon>
    </lineage>
</organism>
<comment type="caution">
    <text evidence="2">The sequence shown here is derived from an EMBL/GenBank/DDBJ whole genome shotgun (WGS) entry which is preliminary data.</text>
</comment>
<dbReference type="Gene3D" id="3.30.559.10">
    <property type="entry name" value="Chloramphenicol acetyltransferase-like domain"/>
    <property type="match status" value="2"/>
</dbReference>
<keyword evidence="1" id="KW-0808">Transferase</keyword>
<dbReference type="PANTHER" id="PTHR31642:SF310">
    <property type="entry name" value="FATTY ALCOHOL:CAFFEOYL-COA ACYLTRANSFERASE"/>
    <property type="match status" value="1"/>
</dbReference>
<evidence type="ECO:0000313" key="2">
    <source>
        <dbReference type="EMBL" id="CAJ2513007.1"/>
    </source>
</evidence>
<dbReference type="AlphaFoldDB" id="A0AAI8YMS7"/>
<accession>A0AAI8YMS7</accession>
<dbReference type="EMBL" id="CAUWAG010000020">
    <property type="protein sequence ID" value="CAJ2513007.1"/>
    <property type="molecule type" value="Genomic_DNA"/>
</dbReference>
<dbReference type="PANTHER" id="PTHR31642">
    <property type="entry name" value="TRICHOTHECENE 3-O-ACETYLTRANSFERASE"/>
    <property type="match status" value="1"/>
</dbReference>
<reference evidence="2" key="1">
    <citation type="submission" date="2023-10" db="EMBL/GenBank/DDBJ databases">
        <authorList>
            <person name="Hackl T."/>
        </authorList>
    </citation>
    <scope>NUCLEOTIDE SEQUENCE</scope>
</reference>
<dbReference type="Proteomes" id="UP001295740">
    <property type="component" value="Unassembled WGS sequence"/>
</dbReference>
<dbReference type="GO" id="GO:0044550">
    <property type="term" value="P:secondary metabolite biosynthetic process"/>
    <property type="evidence" value="ECO:0007669"/>
    <property type="project" value="TreeGrafter"/>
</dbReference>
<gene>
    <name evidence="2" type="ORF">KHLLAP_LOCUS13475</name>
</gene>
<dbReference type="GO" id="GO:0016747">
    <property type="term" value="F:acyltransferase activity, transferring groups other than amino-acyl groups"/>
    <property type="evidence" value="ECO:0007669"/>
    <property type="project" value="TreeGrafter"/>
</dbReference>
<dbReference type="InterPro" id="IPR050317">
    <property type="entry name" value="Plant_Fungal_Acyltransferase"/>
</dbReference>
<sequence>MSEIGCRVVSTRRVFPATALQEPTVTKLSIIDASIARLSPCGATWFYDRAEGIDVHDPLLFRHLEEALRQTLDDYPHYAGQLQWATKEQVAGDANPRHTGRPVVVYSTPADPGIELVIAEDSRELSSLVPSLEERSTTKLWNATDFPQDDFLPKTPIALSPLASFTGRPAMAAQLTAFACGGFAVGVKIAHCLSDAMCLLQFVHAWAARSQTLFGAQDAAASVSVKTPAKPLFDPAQLDQHAGLTADGLEPDAEKVRKARALPMHRFDWWATGATGYPSWALPSSKATMPPPEELRHLELSPSTHPPWPTWNAAALVEHVQIRFGAEEVARLKGAAENSLPEALHGQRISRQDAVLGLIWILINRARQQQHHTDNNNNNNNNNQDEPVYMDITLGLRSRVDPPLPDSFVGSPILLGYISKPTGFEASTAPLGSVAGSIRQMMSRFTPDAMAAYLHDAAHEVSPQRLWQAFLGSRHTLVTSWARARAYEVDFFSGFGEEEGRLARYVQGMMPKMDGLVQVMDVADTGDFDISLCLEKEAMQRLVRDPVLRAFEGKLAGVWGGSVYGRPESNLSQEENEPS</sequence>
<dbReference type="Pfam" id="PF02458">
    <property type="entry name" value="Transferase"/>
    <property type="match status" value="2"/>
</dbReference>
<evidence type="ECO:0000256" key="1">
    <source>
        <dbReference type="ARBA" id="ARBA00022679"/>
    </source>
</evidence>